<dbReference type="PROSITE" id="PS51292">
    <property type="entry name" value="ZF_RING_CH"/>
    <property type="match status" value="1"/>
</dbReference>
<evidence type="ECO:0000256" key="10">
    <source>
        <dbReference type="SAM" id="MobiDB-lite"/>
    </source>
</evidence>
<dbReference type="GO" id="GO:0004842">
    <property type="term" value="F:ubiquitin-protein transferase activity"/>
    <property type="evidence" value="ECO:0007669"/>
    <property type="project" value="TreeGrafter"/>
</dbReference>
<dbReference type="InParanoid" id="A0A482WW37"/>
<keyword evidence="4" id="KW-0479">Metal-binding</keyword>
<evidence type="ECO:0000256" key="6">
    <source>
        <dbReference type="ARBA" id="ARBA00022786"/>
    </source>
</evidence>
<protein>
    <recommendedName>
        <fullName evidence="12">RING-CH-type domain-containing protein</fullName>
    </recommendedName>
</protein>
<keyword evidence="2" id="KW-0808">Transferase</keyword>
<dbReference type="PANTHER" id="PTHR46065">
    <property type="entry name" value="E3 UBIQUITIN-PROTEIN LIGASE MARCH 2/3 FAMILY MEMBER"/>
    <property type="match status" value="1"/>
</dbReference>
<evidence type="ECO:0000313" key="14">
    <source>
        <dbReference type="Proteomes" id="UP000291343"/>
    </source>
</evidence>
<evidence type="ECO:0000256" key="8">
    <source>
        <dbReference type="ARBA" id="ARBA00022989"/>
    </source>
</evidence>
<comment type="caution">
    <text evidence="13">The sequence shown here is derived from an EMBL/GenBank/DDBJ whole genome shotgun (WGS) entry which is preliminary data.</text>
</comment>
<dbReference type="SUPFAM" id="SSF57850">
    <property type="entry name" value="RING/U-box"/>
    <property type="match status" value="1"/>
</dbReference>
<dbReference type="AlphaFoldDB" id="A0A482WW37"/>
<keyword evidence="9 11" id="KW-0472">Membrane</keyword>
<dbReference type="InterPro" id="IPR013083">
    <property type="entry name" value="Znf_RING/FYVE/PHD"/>
</dbReference>
<name>A0A482WW37_LAOST</name>
<feature type="region of interest" description="Disordered" evidence="10">
    <location>
        <begin position="325"/>
        <end position="348"/>
    </location>
</feature>
<dbReference type="PANTHER" id="PTHR46065:SF3">
    <property type="entry name" value="FI20425P1"/>
    <property type="match status" value="1"/>
</dbReference>
<keyword evidence="3 11" id="KW-0812">Transmembrane</keyword>
<reference evidence="13 14" key="1">
    <citation type="journal article" date="2017" name="Gigascience">
        <title>Genome sequence of the small brown planthopper, Laodelphax striatellus.</title>
        <authorList>
            <person name="Zhu J."/>
            <person name="Jiang F."/>
            <person name="Wang X."/>
            <person name="Yang P."/>
            <person name="Bao Y."/>
            <person name="Zhao W."/>
            <person name="Wang W."/>
            <person name="Lu H."/>
            <person name="Wang Q."/>
            <person name="Cui N."/>
            <person name="Li J."/>
            <person name="Chen X."/>
            <person name="Luo L."/>
            <person name="Yu J."/>
            <person name="Kang L."/>
            <person name="Cui F."/>
        </authorList>
    </citation>
    <scope>NUCLEOTIDE SEQUENCE [LARGE SCALE GENOMIC DNA]</scope>
    <source>
        <strain evidence="13">Lst14</strain>
    </source>
</reference>
<evidence type="ECO:0000259" key="12">
    <source>
        <dbReference type="PROSITE" id="PS51292"/>
    </source>
</evidence>
<dbReference type="GO" id="GO:0008270">
    <property type="term" value="F:zinc ion binding"/>
    <property type="evidence" value="ECO:0007669"/>
    <property type="project" value="UniProtKB-KW"/>
</dbReference>
<feature type="domain" description="RING-CH-type" evidence="12">
    <location>
        <begin position="25"/>
        <end position="85"/>
    </location>
</feature>
<dbReference type="GO" id="GO:0016567">
    <property type="term" value="P:protein ubiquitination"/>
    <property type="evidence" value="ECO:0007669"/>
    <property type="project" value="TreeGrafter"/>
</dbReference>
<keyword evidence="5" id="KW-0863">Zinc-finger</keyword>
<dbReference type="Proteomes" id="UP000291343">
    <property type="component" value="Unassembled WGS sequence"/>
</dbReference>
<feature type="transmembrane region" description="Helical" evidence="11">
    <location>
        <begin position="154"/>
        <end position="174"/>
    </location>
</feature>
<evidence type="ECO:0000256" key="11">
    <source>
        <dbReference type="SAM" id="Phobius"/>
    </source>
</evidence>
<organism evidence="13 14">
    <name type="scientific">Laodelphax striatellus</name>
    <name type="common">Small brown planthopper</name>
    <name type="synonym">Delphax striatella</name>
    <dbReference type="NCBI Taxonomy" id="195883"/>
    <lineage>
        <taxon>Eukaryota</taxon>
        <taxon>Metazoa</taxon>
        <taxon>Ecdysozoa</taxon>
        <taxon>Arthropoda</taxon>
        <taxon>Hexapoda</taxon>
        <taxon>Insecta</taxon>
        <taxon>Pterygota</taxon>
        <taxon>Neoptera</taxon>
        <taxon>Paraneoptera</taxon>
        <taxon>Hemiptera</taxon>
        <taxon>Auchenorrhyncha</taxon>
        <taxon>Fulgoroidea</taxon>
        <taxon>Delphacidae</taxon>
        <taxon>Criomorphinae</taxon>
        <taxon>Laodelphax</taxon>
    </lineage>
</organism>
<dbReference type="OrthoDB" id="273089at2759"/>
<dbReference type="Pfam" id="PF12906">
    <property type="entry name" value="RINGv"/>
    <property type="match status" value="1"/>
</dbReference>
<dbReference type="InterPro" id="IPR011016">
    <property type="entry name" value="Znf_RING-CH"/>
</dbReference>
<accession>A0A482WW37</accession>
<keyword evidence="6" id="KW-0833">Ubl conjugation pathway</keyword>
<evidence type="ECO:0000256" key="3">
    <source>
        <dbReference type="ARBA" id="ARBA00022692"/>
    </source>
</evidence>
<evidence type="ECO:0000256" key="1">
    <source>
        <dbReference type="ARBA" id="ARBA00004141"/>
    </source>
</evidence>
<dbReference type="GO" id="GO:0016020">
    <property type="term" value="C:membrane"/>
    <property type="evidence" value="ECO:0007669"/>
    <property type="project" value="UniProtKB-SubCell"/>
</dbReference>
<evidence type="ECO:0000256" key="2">
    <source>
        <dbReference type="ARBA" id="ARBA00022679"/>
    </source>
</evidence>
<evidence type="ECO:0000313" key="13">
    <source>
        <dbReference type="EMBL" id="RZF37546.1"/>
    </source>
</evidence>
<sequence length="348" mass="39719">MTQLDLTPDNLGDLEGKEKIPIEKTKFPRETCCRICQTVISTEKLISPCLCKGSMAFVHLSCLERWLNQSGRDSCELCTFRYEAEQTKRYKLLEALRIWYRHPRHQSQLKSDIMMALVLTGVTAILVGICLGGMKYFVLEGLRLGVSYVWTEGIISFFLSVIIIGYVTTIYVMLRDNLLPFYYWWNRCVNVRLVLDMELVPVLEDDYFLSSSSSVSFLDFPGSTTGLRPKQHDNNKEINNNFSNRISQDAVIRIPDVDGATFSNNQNQINPSTRNDIAPVLSQIMANLFNNQAPVTQPVIQTKESEKDCNQLGIEIQNTLSAISPRQVQDVESTEGQDRRLDSKYEFE</sequence>
<comment type="subcellular location">
    <subcellularLocation>
        <location evidence="1">Membrane</location>
        <topology evidence="1">Multi-pass membrane protein</topology>
    </subcellularLocation>
</comment>
<gene>
    <name evidence="13" type="ORF">LSTR_LSTR008584</name>
</gene>
<keyword evidence="8 11" id="KW-1133">Transmembrane helix</keyword>
<evidence type="ECO:0000256" key="7">
    <source>
        <dbReference type="ARBA" id="ARBA00022833"/>
    </source>
</evidence>
<dbReference type="Gene3D" id="3.30.40.10">
    <property type="entry name" value="Zinc/RING finger domain, C3HC4 (zinc finger)"/>
    <property type="match status" value="1"/>
</dbReference>
<evidence type="ECO:0000256" key="5">
    <source>
        <dbReference type="ARBA" id="ARBA00022771"/>
    </source>
</evidence>
<dbReference type="SMART" id="SM00744">
    <property type="entry name" value="RINGv"/>
    <property type="match status" value="1"/>
</dbReference>
<feature type="transmembrane region" description="Helical" evidence="11">
    <location>
        <begin position="113"/>
        <end position="134"/>
    </location>
</feature>
<keyword evidence="7" id="KW-0862">Zinc</keyword>
<feature type="compositionally biased region" description="Basic and acidic residues" evidence="10">
    <location>
        <begin position="336"/>
        <end position="348"/>
    </location>
</feature>
<evidence type="ECO:0000256" key="9">
    <source>
        <dbReference type="ARBA" id="ARBA00023136"/>
    </source>
</evidence>
<dbReference type="STRING" id="195883.A0A482WW37"/>
<evidence type="ECO:0000256" key="4">
    <source>
        <dbReference type="ARBA" id="ARBA00022723"/>
    </source>
</evidence>
<dbReference type="EMBL" id="QKKF02023962">
    <property type="protein sequence ID" value="RZF37546.1"/>
    <property type="molecule type" value="Genomic_DNA"/>
</dbReference>
<proteinExistence type="predicted"/>
<keyword evidence="14" id="KW-1185">Reference proteome</keyword>